<reference evidence="1 2" key="2">
    <citation type="submission" date="2018-11" db="EMBL/GenBank/DDBJ databases">
        <authorList>
            <consortium name="Pathogen Informatics"/>
        </authorList>
    </citation>
    <scope>NUCLEOTIDE SEQUENCE [LARGE SCALE GENOMIC DNA]</scope>
</reference>
<keyword evidence="2" id="KW-1185">Reference proteome</keyword>
<accession>A0A183EL49</accession>
<dbReference type="WBParaSite" id="GPUH_0002171701-mRNA-1">
    <property type="protein sequence ID" value="GPUH_0002171701-mRNA-1"/>
    <property type="gene ID" value="GPUH_0002171701"/>
</dbReference>
<gene>
    <name evidence="1" type="ORF">GPUH_LOCUS21690</name>
</gene>
<sequence>MPLLHYGPLVTALLDWQPCVNPAILLYFVEPFRAGLLRILGQSANAAFLSKMQAATTATSGSLMQAVTTNQRKSSVAPVPLCRYPTVSKIRSNITFGAYDGMPPTMGQRNSIPNKSCRLSPI</sequence>
<reference evidence="3" key="1">
    <citation type="submission" date="2016-06" db="UniProtKB">
        <authorList>
            <consortium name="WormBaseParasite"/>
        </authorList>
    </citation>
    <scope>IDENTIFICATION</scope>
</reference>
<proteinExistence type="predicted"/>
<evidence type="ECO:0000313" key="1">
    <source>
        <dbReference type="EMBL" id="VDN38752.1"/>
    </source>
</evidence>
<organism evidence="3">
    <name type="scientific">Gongylonema pulchrum</name>
    <dbReference type="NCBI Taxonomy" id="637853"/>
    <lineage>
        <taxon>Eukaryota</taxon>
        <taxon>Metazoa</taxon>
        <taxon>Ecdysozoa</taxon>
        <taxon>Nematoda</taxon>
        <taxon>Chromadorea</taxon>
        <taxon>Rhabditida</taxon>
        <taxon>Spirurina</taxon>
        <taxon>Spiruromorpha</taxon>
        <taxon>Spiruroidea</taxon>
        <taxon>Gongylonematidae</taxon>
        <taxon>Gongylonema</taxon>
    </lineage>
</organism>
<protein>
    <submittedName>
        <fullName evidence="3">Secreted protein</fullName>
    </submittedName>
</protein>
<name>A0A183EL49_9BILA</name>
<dbReference type="Proteomes" id="UP000271098">
    <property type="component" value="Unassembled WGS sequence"/>
</dbReference>
<dbReference type="AlphaFoldDB" id="A0A183EL49"/>
<evidence type="ECO:0000313" key="2">
    <source>
        <dbReference type="Proteomes" id="UP000271098"/>
    </source>
</evidence>
<evidence type="ECO:0000313" key="3">
    <source>
        <dbReference type="WBParaSite" id="GPUH_0002171701-mRNA-1"/>
    </source>
</evidence>
<dbReference type="EMBL" id="UYRT01093241">
    <property type="protein sequence ID" value="VDN38752.1"/>
    <property type="molecule type" value="Genomic_DNA"/>
</dbReference>